<dbReference type="GO" id="GO:0009396">
    <property type="term" value="P:folic acid-containing compound biosynthetic process"/>
    <property type="evidence" value="ECO:0007669"/>
    <property type="project" value="InterPro"/>
</dbReference>
<dbReference type="InterPro" id="IPR019999">
    <property type="entry name" value="Anth_synth_I-like"/>
</dbReference>
<dbReference type="NCBIfam" id="TIGR00553">
    <property type="entry name" value="pabB"/>
    <property type="match status" value="1"/>
</dbReference>
<reference evidence="2 3" key="1">
    <citation type="submission" date="2017-08" db="EMBL/GenBank/DDBJ databases">
        <title>Infants hospitalized years apart are colonized by the same room-sourced microbial strains.</title>
        <authorList>
            <person name="Brooks B."/>
            <person name="Olm M.R."/>
            <person name="Firek B.A."/>
            <person name="Baker R."/>
            <person name="Thomas B.C."/>
            <person name="Morowitz M.J."/>
            <person name="Banfield J.F."/>
        </authorList>
    </citation>
    <scope>NUCLEOTIDE SEQUENCE [LARGE SCALE GENOMIC DNA]</scope>
    <source>
        <strain evidence="2">S2_006_000_R2_64</strain>
    </source>
</reference>
<dbReference type="SUPFAM" id="SSF56322">
    <property type="entry name" value="ADC synthase"/>
    <property type="match status" value="1"/>
</dbReference>
<dbReference type="PANTHER" id="PTHR11236:SF50">
    <property type="entry name" value="AMINODEOXYCHORISMATE SYNTHASE COMPONENT 1"/>
    <property type="match status" value="1"/>
</dbReference>
<dbReference type="GO" id="GO:0046820">
    <property type="term" value="F:4-amino-4-deoxychorismate synthase activity"/>
    <property type="evidence" value="ECO:0007669"/>
    <property type="project" value="TreeGrafter"/>
</dbReference>
<evidence type="ECO:0000313" key="3">
    <source>
        <dbReference type="Proteomes" id="UP000249739"/>
    </source>
</evidence>
<organism evidence="2 3">
    <name type="scientific">Micavibrio aeruginosavorus</name>
    <dbReference type="NCBI Taxonomy" id="349221"/>
    <lineage>
        <taxon>Bacteria</taxon>
        <taxon>Pseudomonadati</taxon>
        <taxon>Bdellovibrionota</taxon>
        <taxon>Bdellovibrionia</taxon>
        <taxon>Bdellovibrionales</taxon>
        <taxon>Pseudobdellovibrionaceae</taxon>
        <taxon>Micavibrio</taxon>
    </lineage>
</organism>
<dbReference type="InterPro" id="IPR005802">
    <property type="entry name" value="ADC_synth_comp_1"/>
</dbReference>
<dbReference type="PRINTS" id="PR00095">
    <property type="entry name" value="ANTSNTHASEI"/>
</dbReference>
<feature type="domain" description="Chorismate-utilising enzyme C-terminal" evidence="1">
    <location>
        <begin position="7"/>
        <end position="255"/>
    </location>
</feature>
<dbReference type="Pfam" id="PF00425">
    <property type="entry name" value="Chorismate_bind"/>
    <property type="match status" value="1"/>
</dbReference>
<evidence type="ECO:0000313" key="2">
    <source>
        <dbReference type="EMBL" id="PZP57235.1"/>
    </source>
</evidence>
<proteinExistence type="predicted"/>
<comment type="caution">
    <text evidence="2">The sequence shown here is derived from an EMBL/GenBank/DDBJ whole genome shotgun (WGS) entry which is preliminary data.</text>
</comment>
<dbReference type="Proteomes" id="UP000249739">
    <property type="component" value="Unassembled WGS sequence"/>
</dbReference>
<accession>A0A2W5FMN5</accession>
<dbReference type="PANTHER" id="PTHR11236">
    <property type="entry name" value="AMINOBENZOATE/ANTHRANILATE SYNTHASE"/>
    <property type="match status" value="1"/>
</dbReference>
<evidence type="ECO:0000259" key="1">
    <source>
        <dbReference type="Pfam" id="PF00425"/>
    </source>
</evidence>
<sequence length="277" mass="30528">WSRQKTREEYKQDIQTVINYIHAGDVFQVNLAQKFTAELPDYFNPYAHYLHLRKVNPAPFSSFMRIDNIVLSSTSPERFLKVSGTSIETRPIKGTIADSEHPSVLLNSAKDRAENTMIVDLLRNDLSKVCEANSIQVPELCAIESYSGLHHLVSSVTGKLKKDKTSLDALSACFPGGSITGAPKIRAMEIIEELEPTCRGAYCGAIGYIGFDGTMDTNIAIRTLIYKDNQVSLSVGGGIVAASDLEAEYQETLVKARKIFESFENSVETPSKIAQQG</sequence>
<dbReference type="Gene3D" id="3.60.120.10">
    <property type="entry name" value="Anthranilate synthase"/>
    <property type="match status" value="1"/>
</dbReference>
<dbReference type="InterPro" id="IPR005801">
    <property type="entry name" value="ADC_synthase"/>
</dbReference>
<gene>
    <name evidence="2" type="primary">pabB</name>
    <name evidence="2" type="ORF">DI586_01185</name>
</gene>
<dbReference type="GO" id="GO:0000162">
    <property type="term" value="P:L-tryptophan biosynthetic process"/>
    <property type="evidence" value="ECO:0007669"/>
    <property type="project" value="TreeGrafter"/>
</dbReference>
<dbReference type="InterPro" id="IPR015890">
    <property type="entry name" value="Chorismate_C"/>
</dbReference>
<name>A0A2W5FMN5_9BACT</name>
<feature type="non-terminal residue" evidence="2">
    <location>
        <position position="1"/>
    </location>
</feature>
<protein>
    <submittedName>
        <fullName evidence="2">Aminodeoxychorismate synthase component I</fullName>
    </submittedName>
</protein>
<dbReference type="AlphaFoldDB" id="A0A2W5FMN5"/>
<dbReference type="EMBL" id="QFOT01000005">
    <property type="protein sequence ID" value="PZP57235.1"/>
    <property type="molecule type" value="Genomic_DNA"/>
</dbReference>